<name>A0A2I2G7I7_9EURO</name>
<sequence>MSAAITSQIANTDDFYPNGIQPGEKEKITPWVFREAEFADLGCVERWPDESTEFKEFFHLFNSYVSEANLFDTTEPDLLQAYYPESQCRDLNKTEPGLLEDLIGRIETITLPRKSWKYSTRDTFAGLMVLQGLALRTLIDTIYRQLKMTALEPRLHFPVSNQKQTYFIGGQKYTARPDYSVTIRLENQHFPILSFTGWFPGQTWNGFLGETLAIMLGQLASNIQFGLRDQEIFVLGFYKRQRAKRMGTKKRERRKGDA</sequence>
<reference evidence="1 2" key="1">
    <citation type="submission" date="2016-12" db="EMBL/GenBank/DDBJ databases">
        <title>The genomes of Aspergillus section Nigri reveals drivers in fungal speciation.</title>
        <authorList>
            <consortium name="DOE Joint Genome Institute"/>
            <person name="Vesth T.C."/>
            <person name="Nybo J."/>
            <person name="Theobald S."/>
            <person name="Brandl J."/>
            <person name="Frisvad J.C."/>
            <person name="Nielsen K.F."/>
            <person name="Lyhne E.K."/>
            <person name="Kogle M.E."/>
            <person name="Kuo A."/>
            <person name="Riley R."/>
            <person name="Clum A."/>
            <person name="Nolan M."/>
            <person name="Lipzen A."/>
            <person name="Salamov A."/>
            <person name="Henrissat B."/>
            <person name="Wiebenga A."/>
            <person name="De Vries R.P."/>
            <person name="Grigoriev I.V."/>
            <person name="Mortensen U.H."/>
            <person name="Andersen M.R."/>
            <person name="Baker S.E."/>
        </authorList>
    </citation>
    <scope>NUCLEOTIDE SEQUENCE [LARGE SCALE GENOMIC DNA]</scope>
    <source>
        <strain evidence="1 2">IBT 23096</strain>
    </source>
</reference>
<gene>
    <name evidence="1" type="ORF">P170DRAFT_425839</name>
</gene>
<proteinExistence type="predicted"/>
<dbReference type="RefSeq" id="XP_024704133.1">
    <property type="nucleotide sequence ID" value="XM_024847677.1"/>
</dbReference>
<accession>A0A2I2G7I7</accession>
<comment type="caution">
    <text evidence="1">The sequence shown here is derived from an EMBL/GenBank/DDBJ whole genome shotgun (WGS) entry which is preliminary data.</text>
</comment>
<protein>
    <submittedName>
        <fullName evidence="1">Uncharacterized protein</fullName>
    </submittedName>
</protein>
<dbReference type="AlphaFoldDB" id="A0A2I2G7I7"/>
<dbReference type="OrthoDB" id="4497058at2759"/>
<organism evidence="1 2">
    <name type="scientific">Aspergillus steynii IBT 23096</name>
    <dbReference type="NCBI Taxonomy" id="1392250"/>
    <lineage>
        <taxon>Eukaryota</taxon>
        <taxon>Fungi</taxon>
        <taxon>Dikarya</taxon>
        <taxon>Ascomycota</taxon>
        <taxon>Pezizomycotina</taxon>
        <taxon>Eurotiomycetes</taxon>
        <taxon>Eurotiomycetidae</taxon>
        <taxon>Eurotiales</taxon>
        <taxon>Aspergillaceae</taxon>
        <taxon>Aspergillus</taxon>
        <taxon>Aspergillus subgen. Circumdati</taxon>
    </lineage>
</organism>
<evidence type="ECO:0000313" key="2">
    <source>
        <dbReference type="Proteomes" id="UP000234275"/>
    </source>
</evidence>
<evidence type="ECO:0000313" key="1">
    <source>
        <dbReference type="EMBL" id="PLB48831.1"/>
    </source>
</evidence>
<dbReference type="EMBL" id="MSFO01000004">
    <property type="protein sequence ID" value="PLB48831.1"/>
    <property type="molecule type" value="Genomic_DNA"/>
</dbReference>
<dbReference type="GeneID" id="36555376"/>
<dbReference type="VEuPathDB" id="FungiDB:P170DRAFT_425839"/>
<keyword evidence="2" id="KW-1185">Reference proteome</keyword>
<dbReference type="Proteomes" id="UP000234275">
    <property type="component" value="Unassembled WGS sequence"/>
</dbReference>